<organism evidence="3 4">
    <name type="scientific">Blautia intestinihominis</name>
    <dbReference type="NCBI Taxonomy" id="3133152"/>
    <lineage>
        <taxon>Bacteria</taxon>
        <taxon>Bacillati</taxon>
        <taxon>Bacillota</taxon>
        <taxon>Clostridia</taxon>
        <taxon>Lachnospirales</taxon>
        <taxon>Lachnospiraceae</taxon>
        <taxon>Blautia</taxon>
    </lineage>
</organism>
<name>A0ABV1ARD3_9FIRM</name>
<proteinExistence type="predicted"/>
<keyword evidence="3" id="KW-0378">Hydrolase</keyword>
<evidence type="ECO:0000313" key="4">
    <source>
        <dbReference type="Proteomes" id="UP001446032"/>
    </source>
</evidence>
<sequence length="331" mass="37119">MNQKALNALEYPKIIEKLTEKASSGMGKHLCRTLEPSTDLEVIRTMQVQTRDALTRLFQKGGISFGNVKDIRGSLKRLEIGSSLGILEILAVCNLLENTSRVKAYSRRDRADTPEDSLDHMFEGLSPLTPLSTEIRRCILSEDEISDDASPNLRQIRRSMKVTNDRIHSQLSGLVNGGARTYLQDAVITMRNGRYCVPVKAEYKGQVPGMIHDQSSTGSTLFIEPMSVVKLNNDMRELELQEQKEIEVILADLSVQIAAEREAISLNLEIMVQLDFIFARAALAMEMNASEPIFNDEGRINLKKARHPLINKKKVVPIDIRLGDTFDLLVI</sequence>
<protein>
    <submittedName>
        <fullName evidence="3">Endonuclease MutS2</fullName>
    </submittedName>
</protein>
<gene>
    <name evidence="3" type="ORF">WMO75_14320</name>
</gene>
<dbReference type="Proteomes" id="UP001446032">
    <property type="component" value="Unassembled WGS sequence"/>
</dbReference>
<keyword evidence="4" id="KW-1185">Reference proteome</keyword>
<dbReference type="InterPro" id="IPR045076">
    <property type="entry name" value="MutS"/>
</dbReference>
<dbReference type="EMBL" id="JBBMEI010000055">
    <property type="protein sequence ID" value="MEQ2359474.1"/>
    <property type="molecule type" value="Genomic_DNA"/>
</dbReference>
<keyword evidence="1" id="KW-0540">Nuclease</keyword>
<reference evidence="3 4" key="1">
    <citation type="submission" date="2024-03" db="EMBL/GenBank/DDBJ databases">
        <title>Human intestinal bacterial collection.</title>
        <authorList>
            <person name="Pauvert C."/>
            <person name="Hitch T.C.A."/>
            <person name="Clavel T."/>
        </authorList>
    </citation>
    <scope>NUCLEOTIDE SEQUENCE [LARGE SCALE GENOMIC DNA]</scope>
    <source>
        <strain evidence="3 4">CLA-AA-H95</strain>
    </source>
</reference>
<dbReference type="PANTHER" id="PTHR48466">
    <property type="entry name" value="OS10G0509000 PROTEIN-RELATED"/>
    <property type="match status" value="1"/>
</dbReference>
<feature type="non-terminal residue" evidence="3">
    <location>
        <position position="331"/>
    </location>
</feature>
<feature type="domain" description="DNA mismatch repair protein MutS core" evidence="2">
    <location>
        <begin position="9"/>
        <end position="313"/>
    </location>
</feature>
<comment type="caution">
    <text evidence="3">The sequence shown here is derived from an EMBL/GenBank/DDBJ whole genome shotgun (WGS) entry which is preliminary data.</text>
</comment>
<evidence type="ECO:0000256" key="1">
    <source>
        <dbReference type="ARBA" id="ARBA00022722"/>
    </source>
</evidence>
<dbReference type="SUPFAM" id="SSF48334">
    <property type="entry name" value="DNA repair protein MutS, domain III"/>
    <property type="match status" value="1"/>
</dbReference>
<accession>A0ABV1ARD3</accession>
<dbReference type="GO" id="GO:0004519">
    <property type="term" value="F:endonuclease activity"/>
    <property type="evidence" value="ECO:0007669"/>
    <property type="project" value="UniProtKB-KW"/>
</dbReference>
<dbReference type="InterPro" id="IPR036187">
    <property type="entry name" value="DNA_mismatch_repair_MutS_sf"/>
</dbReference>
<evidence type="ECO:0000259" key="2">
    <source>
        <dbReference type="SMART" id="SM00533"/>
    </source>
</evidence>
<dbReference type="PANTHER" id="PTHR48466:SF2">
    <property type="entry name" value="OS10G0509000 PROTEIN"/>
    <property type="match status" value="1"/>
</dbReference>
<dbReference type="InterPro" id="IPR007696">
    <property type="entry name" value="DNA_mismatch_repair_MutS_core"/>
</dbReference>
<keyword evidence="3" id="KW-0255">Endonuclease</keyword>
<evidence type="ECO:0000313" key="3">
    <source>
        <dbReference type="EMBL" id="MEQ2359474.1"/>
    </source>
</evidence>
<dbReference type="SMART" id="SM00533">
    <property type="entry name" value="MUTSd"/>
    <property type="match status" value="1"/>
</dbReference>